<sequence length="388" mass="42943">MRYEAALDLVGSIYDAAFEPELWPQLLVRVSDAVGGVQECLQAYSPKSHSFAMIAPRRDPDYKQNFRDHWMKVGFHDGFARMAERLLAAPAGRVLDFRELYPTAEFSRTALYNEWWQRQRLGQAALVVNLTTSDRAWQMCGLHKRPNEDFSDEEIALFKAIAPHLARAFSLQSEIAHLAAREDIGVNSSRPGKGTICLDRDANIVFADDEAEALFKSIPELGLEQGRLSPAQPDVAAALDRLIASCADLKLEPGGPGGSIILTRGHARPPVTIEVLPTGMTAARRDIGVFGLLRPVAILTIVDAERELAERRKELQEKFGLTPAEATFTLEILKGDGREAAAARCGIAVSTARTHLHRIFDKVGVRRQAELVRLLAGGADRKTRFRTR</sequence>
<evidence type="ECO:0000313" key="2">
    <source>
        <dbReference type="EMBL" id="MCT7378692.1"/>
    </source>
</evidence>
<comment type="caution">
    <text evidence="2">The sequence shown here is derived from an EMBL/GenBank/DDBJ whole genome shotgun (WGS) entry which is preliminary data.</text>
</comment>
<keyword evidence="3" id="KW-1185">Reference proteome</keyword>
<dbReference type="EMBL" id="JAOCZP010000018">
    <property type="protein sequence ID" value="MCT7378692.1"/>
    <property type="molecule type" value="Genomic_DNA"/>
</dbReference>
<dbReference type="InterPro" id="IPR016032">
    <property type="entry name" value="Sig_transdc_resp-reg_C-effctor"/>
</dbReference>
<evidence type="ECO:0000259" key="1">
    <source>
        <dbReference type="SMART" id="SM00421"/>
    </source>
</evidence>
<organism evidence="2 3">
    <name type="scientific">Chelativorans salis</name>
    <dbReference type="NCBI Taxonomy" id="2978478"/>
    <lineage>
        <taxon>Bacteria</taxon>
        <taxon>Pseudomonadati</taxon>
        <taxon>Pseudomonadota</taxon>
        <taxon>Alphaproteobacteria</taxon>
        <taxon>Hyphomicrobiales</taxon>
        <taxon>Phyllobacteriaceae</taxon>
        <taxon>Chelativorans</taxon>
    </lineage>
</organism>
<evidence type="ECO:0000313" key="3">
    <source>
        <dbReference type="Proteomes" id="UP001320831"/>
    </source>
</evidence>
<accession>A0ABT2LVX8</accession>
<dbReference type="InterPro" id="IPR000792">
    <property type="entry name" value="Tscrpt_reg_LuxR_C"/>
</dbReference>
<proteinExistence type="predicted"/>
<reference evidence="2 3" key="1">
    <citation type="submission" date="2022-09" db="EMBL/GenBank/DDBJ databases">
        <title>Chelativorans salina sp. nov., a novel slightly halophilic bacterium isolated from a saline lake sediment enrichment.</title>
        <authorList>
            <person name="Gao L."/>
            <person name="Fang B.-Z."/>
            <person name="Li W.-J."/>
        </authorList>
    </citation>
    <scope>NUCLEOTIDE SEQUENCE [LARGE SCALE GENOMIC DNA]</scope>
    <source>
        <strain evidence="2 3">EGI FJ00035</strain>
    </source>
</reference>
<protein>
    <recommendedName>
        <fullName evidence="1">HTH luxR-type domain-containing protein</fullName>
    </recommendedName>
</protein>
<dbReference type="InterPro" id="IPR036388">
    <property type="entry name" value="WH-like_DNA-bd_sf"/>
</dbReference>
<dbReference type="SUPFAM" id="SSF46894">
    <property type="entry name" value="C-terminal effector domain of the bipartite response regulators"/>
    <property type="match status" value="1"/>
</dbReference>
<dbReference type="Gene3D" id="1.10.10.10">
    <property type="entry name" value="Winged helix-like DNA-binding domain superfamily/Winged helix DNA-binding domain"/>
    <property type="match status" value="1"/>
</dbReference>
<dbReference type="Proteomes" id="UP001320831">
    <property type="component" value="Unassembled WGS sequence"/>
</dbReference>
<gene>
    <name evidence="2" type="ORF">N5A92_27195</name>
</gene>
<dbReference type="RefSeq" id="WP_260907756.1">
    <property type="nucleotide sequence ID" value="NZ_JAOCZP010000018.1"/>
</dbReference>
<dbReference type="SMART" id="SM00421">
    <property type="entry name" value="HTH_LUXR"/>
    <property type="match status" value="1"/>
</dbReference>
<feature type="domain" description="HTH luxR-type" evidence="1">
    <location>
        <begin position="318"/>
        <end position="375"/>
    </location>
</feature>
<name>A0ABT2LVX8_9HYPH</name>